<dbReference type="EMBL" id="BAAAZA010000039">
    <property type="protein sequence ID" value="GAA3898356.1"/>
    <property type="molecule type" value="Genomic_DNA"/>
</dbReference>
<proteinExistence type="predicted"/>
<gene>
    <name evidence="1" type="ORF">GCM10022207_78430</name>
</gene>
<reference evidence="2" key="1">
    <citation type="journal article" date="2019" name="Int. J. Syst. Evol. Microbiol.">
        <title>The Global Catalogue of Microorganisms (GCM) 10K type strain sequencing project: providing services to taxonomists for standard genome sequencing and annotation.</title>
        <authorList>
            <consortium name="The Broad Institute Genomics Platform"/>
            <consortium name="The Broad Institute Genome Sequencing Center for Infectious Disease"/>
            <person name="Wu L."/>
            <person name="Ma J."/>
        </authorList>
    </citation>
    <scope>NUCLEOTIDE SEQUENCE [LARGE SCALE GENOMIC DNA]</scope>
    <source>
        <strain evidence="2">JCM 16578</strain>
    </source>
</reference>
<name>A0ABP7LB12_9ACTN</name>
<keyword evidence="2" id="KW-1185">Reference proteome</keyword>
<organism evidence="1 2">
    <name type="scientific">Streptomyces lannensis</name>
    <dbReference type="NCBI Taxonomy" id="766498"/>
    <lineage>
        <taxon>Bacteria</taxon>
        <taxon>Bacillati</taxon>
        <taxon>Actinomycetota</taxon>
        <taxon>Actinomycetes</taxon>
        <taxon>Kitasatosporales</taxon>
        <taxon>Streptomycetaceae</taxon>
        <taxon>Streptomyces</taxon>
    </lineage>
</organism>
<sequence length="115" mass="12062">MSRRIHAIRTSTKVSLEARQDSENSSYPFPWIEEVEDFSSDLEDQGDMEVSDGGGEDGDVYVAFLAGTGEAALLAVASRVATSPGVSAGANALVSDDEAEEFGLGLRVVLPLPAS</sequence>
<protein>
    <submittedName>
        <fullName evidence="1">Uncharacterized protein</fullName>
    </submittedName>
</protein>
<comment type="caution">
    <text evidence="1">The sequence shown here is derived from an EMBL/GenBank/DDBJ whole genome shotgun (WGS) entry which is preliminary data.</text>
</comment>
<evidence type="ECO:0000313" key="1">
    <source>
        <dbReference type="EMBL" id="GAA3898356.1"/>
    </source>
</evidence>
<evidence type="ECO:0000313" key="2">
    <source>
        <dbReference type="Proteomes" id="UP001501563"/>
    </source>
</evidence>
<accession>A0ABP7LB12</accession>
<dbReference type="Proteomes" id="UP001501563">
    <property type="component" value="Unassembled WGS sequence"/>
</dbReference>